<dbReference type="Gene3D" id="1.10.3720.10">
    <property type="entry name" value="MetI-like"/>
    <property type="match status" value="2"/>
</dbReference>
<evidence type="ECO:0000256" key="7">
    <source>
        <dbReference type="SAM" id="Phobius"/>
    </source>
</evidence>
<feature type="domain" description="ABC transmembrane type-1" evidence="8">
    <location>
        <begin position="1"/>
        <end position="235"/>
    </location>
</feature>
<evidence type="ECO:0000256" key="6">
    <source>
        <dbReference type="ARBA" id="ARBA00023136"/>
    </source>
</evidence>
<proteinExistence type="predicted"/>
<dbReference type="InterPro" id="IPR006059">
    <property type="entry name" value="SBP"/>
</dbReference>
<dbReference type="Pfam" id="PF01547">
    <property type="entry name" value="SBP_bac_1"/>
    <property type="match status" value="1"/>
</dbReference>
<comment type="subcellular location">
    <subcellularLocation>
        <location evidence="1">Cell membrane</location>
        <topology evidence="1">Multi-pass membrane protein</topology>
    </subcellularLocation>
</comment>
<feature type="transmembrane region" description="Helical" evidence="7">
    <location>
        <begin position="284"/>
        <end position="305"/>
    </location>
</feature>
<reference evidence="9" key="2">
    <citation type="submission" date="2020-02" db="EMBL/GenBank/DDBJ databases">
        <authorList>
            <person name="Studholme D.J."/>
        </authorList>
    </citation>
    <scope>NUCLEOTIDE SEQUENCE</scope>
    <source>
        <strain evidence="9">00238/432</strain>
    </source>
</reference>
<evidence type="ECO:0000256" key="3">
    <source>
        <dbReference type="ARBA" id="ARBA00022475"/>
    </source>
</evidence>
<evidence type="ECO:0000256" key="4">
    <source>
        <dbReference type="ARBA" id="ARBA00022692"/>
    </source>
</evidence>
<dbReference type="Gene3D" id="3.40.190.10">
    <property type="entry name" value="Periplasmic binding protein-like II"/>
    <property type="match status" value="2"/>
</dbReference>
<feature type="transmembrane region" description="Helical" evidence="7">
    <location>
        <begin position="255"/>
        <end position="278"/>
    </location>
</feature>
<keyword evidence="3" id="KW-1003">Cell membrane</keyword>
<organism evidence="9 10">
    <name type="scientific">Phytophthora kernoviae 00238/432</name>
    <dbReference type="NCBI Taxonomy" id="1284355"/>
    <lineage>
        <taxon>Eukaryota</taxon>
        <taxon>Sar</taxon>
        <taxon>Stramenopiles</taxon>
        <taxon>Oomycota</taxon>
        <taxon>Peronosporomycetes</taxon>
        <taxon>Peronosporales</taxon>
        <taxon>Peronosporaceae</taxon>
        <taxon>Phytophthora</taxon>
    </lineage>
</organism>
<evidence type="ECO:0000256" key="2">
    <source>
        <dbReference type="ARBA" id="ARBA00022448"/>
    </source>
</evidence>
<comment type="caution">
    <text evidence="9">The sequence shown here is derived from an EMBL/GenBank/DDBJ whole genome shotgun (WGS) entry which is preliminary data.</text>
</comment>
<dbReference type="Pfam" id="PF00528">
    <property type="entry name" value="BPD_transp_1"/>
    <property type="match status" value="2"/>
</dbReference>
<evidence type="ECO:0000256" key="1">
    <source>
        <dbReference type="ARBA" id="ARBA00004651"/>
    </source>
</evidence>
<feature type="transmembrane region" description="Helical" evidence="7">
    <location>
        <begin position="12"/>
        <end position="29"/>
    </location>
</feature>
<feature type="transmembrane region" description="Helical" evidence="7">
    <location>
        <begin position="326"/>
        <end position="348"/>
    </location>
</feature>
<evidence type="ECO:0000313" key="10">
    <source>
        <dbReference type="Proteomes" id="UP000702964"/>
    </source>
</evidence>
<dbReference type="InterPro" id="IPR000515">
    <property type="entry name" value="MetI-like"/>
</dbReference>
<evidence type="ECO:0000256" key="5">
    <source>
        <dbReference type="ARBA" id="ARBA00022989"/>
    </source>
</evidence>
<accession>A0A8J4SDV1</accession>
<name>A0A8J4SDV1_9STRA</name>
<keyword evidence="2" id="KW-0813">Transport</keyword>
<protein>
    <recommendedName>
        <fullName evidence="8">ABC transmembrane type-1 domain-containing protein</fullName>
    </recommendedName>
</protein>
<keyword evidence="5 7" id="KW-1133">Transmembrane helix</keyword>
<dbReference type="GO" id="GO:0055085">
    <property type="term" value="P:transmembrane transport"/>
    <property type="evidence" value="ECO:0007669"/>
    <property type="project" value="InterPro"/>
</dbReference>
<evidence type="ECO:0000259" key="8">
    <source>
        <dbReference type="PROSITE" id="PS50928"/>
    </source>
</evidence>
<dbReference type="Proteomes" id="UP000702964">
    <property type="component" value="Unassembled WGS sequence"/>
</dbReference>
<gene>
    <name evidence="9" type="ORF">G195_000509</name>
</gene>
<feature type="transmembrane region" description="Helical" evidence="7">
    <location>
        <begin position="222"/>
        <end position="243"/>
    </location>
</feature>
<feature type="transmembrane region" description="Helical" evidence="7">
    <location>
        <begin position="135"/>
        <end position="155"/>
    </location>
</feature>
<dbReference type="InterPro" id="IPR035906">
    <property type="entry name" value="MetI-like_sf"/>
</dbReference>
<dbReference type="SUPFAM" id="SSF161098">
    <property type="entry name" value="MetI-like"/>
    <property type="match status" value="2"/>
</dbReference>
<dbReference type="PANTHER" id="PTHR43744">
    <property type="entry name" value="ABC TRANSPORTER PERMEASE PROTEIN MG189-RELATED-RELATED"/>
    <property type="match status" value="1"/>
</dbReference>
<dbReference type="PANTHER" id="PTHR43744:SF9">
    <property type="entry name" value="POLYGALACTURONAN_RHAMNOGALACTURONAN TRANSPORT SYSTEM PERMEASE PROTEIN YTCP"/>
    <property type="match status" value="1"/>
</dbReference>
<keyword evidence="4 7" id="KW-0812">Transmembrane</keyword>
<dbReference type="PROSITE" id="PS50928">
    <property type="entry name" value="ABC_TM1"/>
    <property type="match status" value="1"/>
</dbReference>
<sequence>MKNTFLLGLYKLVFGFPAPILLAILLNEVRRAAFKRFVQTVSYLPHFISNVIVASMVIMFLSPTGGLINNLLAGIGIGPINFMNEPGLFRGIYVLSEVWQHIGWETIIYLAALTAIDPQLYEAADMDGASRLRKIWHVTLPGISPAIVITLILNIGKVLEIGFEKVFLMQNPAIYDTADIISTSNVNVIQNNISFWPKGFNLSMYKLVLGDPQIWTAYRNTIIYTVLGTLISLVVTSTGAYALSRKDMALRNSFTVLIVITMFFSGGMIPTFLVVRSLNLVDTVWGMVLPGAVSTWNLILMRTFFSGIPKELEESGRMDGLNDIGIFIRIIVPLSKASFATIALFYAVGMWNNFIFPLLYLRSPDLFPLQVLLRNLVLAGSASSGDVTSIGGDNLVVEESLKYATIMVSTLPILVIYPFVQKYFVKGAMVVTMVAGCSGGNGADPQTNTKGNSTGITDNSTGAGKTFTALLDNNATFPYSKSWPIWSWLKEKTGVTLEVQTPSGKLDESLNLAIASKTLPDLMYMPNRKDSNKFGQQGALVDLMEHMDSMPNLKTWMKEYPEEAKAALSADGKMYMFPNQGFGETNRMIWMYRKDVFDKEGIQVPTTYEELHTALKTLKEKYPDSYPLSIRYGQIPDEMNANMTVNYGTGEGAYYDFDQKEWRYGPTEDNYKAMVGMWKSFYDEGLVPPDFLSLQTKQWQDMVSTGKSFVTIDYISRIDFFNNAMQQENPEFNMQFMAPPAGISGGKQLNPYFHYMEGGLTVASTSKNIDDVMKYMDFFYSEEGRTLSSWGVEGETFIKEGDTIKFKPEYNDVIEMRKQTGLQTSGTYTWIDFNAHLSLFSDDLKHAYEEAVKYDPPAMQPRPAFTEVENEVISITGQAIKKHRDESFAKFVTGSRSLADWEKYVEEINNLGVDKLLSTYKEAYDRVQNVQLSAK</sequence>
<dbReference type="EMBL" id="AOFI03000002">
    <property type="protein sequence ID" value="KAF4325877.1"/>
    <property type="molecule type" value="Genomic_DNA"/>
</dbReference>
<evidence type="ECO:0000313" key="9">
    <source>
        <dbReference type="EMBL" id="KAF4325877.1"/>
    </source>
</evidence>
<feature type="transmembrane region" description="Helical" evidence="7">
    <location>
        <begin position="41"/>
        <end position="61"/>
    </location>
</feature>
<dbReference type="CDD" id="cd06261">
    <property type="entry name" value="TM_PBP2"/>
    <property type="match status" value="2"/>
</dbReference>
<keyword evidence="6 7" id="KW-0472">Membrane</keyword>
<reference evidence="9" key="1">
    <citation type="journal article" date="2015" name="Genom Data">
        <title>Draft genome sequences of Phytophthora kernoviae and Phytophthora ramorum lineage EU2 from Scotland.</title>
        <authorList>
            <person name="Sambles C."/>
            <person name="Schlenzig A."/>
            <person name="O'Neill P."/>
            <person name="Grant M."/>
            <person name="Studholme D.J."/>
        </authorList>
    </citation>
    <scope>NUCLEOTIDE SEQUENCE</scope>
    <source>
        <strain evidence="9">00238/432</strain>
    </source>
</reference>
<dbReference type="SUPFAM" id="SSF53850">
    <property type="entry name" value="Periplasmic binding protein-like II"/>
    <property type="match status" value="1"/>
</dbReference>
<dbReference type="AlphaFoldDB" id="A0A8J4SDV1"/>
<dbReference type="GO" id="GO:0005886">
    <property type="term" value="C:plasma membrane"/>
    <property type="evidence" value="ECO:0007669"/>
    <property type="project" value="UniProtKB-SubCell"/>
</dbReference>